<dbReference type="EMBL" id="JAUPEV010000007">
    <property type="protein sequence ID" value="MDO7253346.1"/>
    <property type="molecule type" value="Genomic_DNA"/>
</dbReference>
<accession>A0AA90SSR4</accession>
<reference evidence="2" key="2">
    <citation type="submission" date="2023-07" db="EMBL/GenBank/DDBJ databases">
        <authorList>
            <person name="Aydin F."/>
            <person name="Tarhane S."/>
            <person name="Saticioglu I.B."/>
            <person name="Karakaya E."/>
            <person name="Abay S."/>
            <person name="Guran O."/>
            <person name="Bozkurt E."/>
            <person name="Uzum N."/>
            <person name="Olgun K."/>
            <person name="Jablonski D."/>
        </authorList>
    </citation>
    <scope>NUCLEOTIDE SEQUENCE</scope>
    <source>
        <strain evidence="2">Faydin-H75</strain>
    </source>
</reference>
<evidence type="ECO:0000313" key="4">
    <source>
        <dbReference type="Proteomes" id="UP001177258"/>
    </source>
</evidence>
<feature type="coiled-coil region" evidence="1">
    <location>
        <begin position="280"/>
        <end position="307"/>
    </location>
</feature>
<evidence type="ECO:0000313" key="3">
    <source>
        <dbReference type="EMBL" id="MDP2539224.1"/>
    </source>
</evidence>
<name>A0AA90SSR4_9HELI</name>
<dbReference type="Pfam" id="PF05833">
    <property type="entry name" value="NFACT_N"/>
    <property type="match status" value="2"/>
</dbReference>
<dbReference type="RefSeq" id="WP_305517193.1">
    <property type="nucleotide sequence ID" value="NZ_JAUPEV010000007.1"/>
</dbReference>
<reference evidence="3 5" key="1">
    <citation type="submission" date="2023-07" db="EMBL/GenBank/DDBJ databases">
        <title>Unpublished Manusciprt.</title>
        <authorList>
            <person name="Aydin F."/>
            <person name="Tarhane S."/>
            <person name="Saticioglu I.B."/>
            <person name="Karakaya E."/>
            <person name="Abay S."/>
            <person name="Guran O."/>
            <person name="Bozkurt E."/>
            <person name="Uzum N."/>
            <person name="Olgun K."/>
            <person name="Jablonski D."/>
        </authorList>
    </citation>
    <scope>NUCLEOTIDE SEQUENCE</scope>
    <source>
        <strain evidence="5">faydin-H75</strain>
        <strain evidence="3">Faydin-H76</strain>
    </source>
</reference>
<gene>
    <name evidence="2" type="ORF">Q5I04_05405</name>
    <name evidence="3" type="ORF">Q5I06_05495</name>
</gene>
<keyword evidence="1" id="KW-0175">Coiled coil</keyword>
<dbReference type="EMBL" id="JAUYZK010000007">
    <property type="protein sequence ID" value="MDP2539224.1"/>
    <property type="molecule type" value="Genomic_DNA"/>
</dbReference>
<organism evidence="3 4">
    <name type="scientific">Helicobacter cappadocius</name>
    <dbReference type="NCBI Taxonomy" id="3063998"/>
    <lineage>
        <taxon>Bacteria</taxon>
        <taxon>Pseudomonadati</taxon>
        <taxon>Campylobacterota</taxon>
        <taxon>Epsilonproteobacteria</taxon>
        <taxon>Campylobacterales</taxon>
        <taxon>Helicobacteraceae</taxon>
        <taxon>Helicobacter</taxon>
    </lineage>
</organism>
<protein>
    <submittedName>
        <fullName evidence="3">NFACT family protein</fullName>
    </submittedName>
</protein>
<sequence>MKLWLLKNIARFLSDQEMIHNIKRIDDNLLKFELKEKIFYFDMTKGNSGVFLMPKPLLGAKIYNAPFDVFLSKLCSRAKIINANVDGNNRILKIECDQFGTYKNTRFYIQFEFTGKHTNVILLDDKNIVLEALRHINIDRSSREVRIAEVLKPLEQRNMDFSEEMKILSNEELFVQLENAYFENLDKKLKIKKEIITSRISKKIKKLQMLLDDLPKEDDLHQKAQKLSQSGTILLANLHQIQNFASEVRLKDFSGSYVCITLPEGIRTPQEGVNMMFKEAKKLTQKAKNTHIQVQNLSDKIDFLKQENIYIQNIQNIQDLVILEPKKQNKKSPPKYEVIFIEGIKVSIGRNKSENQSLLEEAKADDIWLHIRDIPSSHMIIHCGKGKIYDEVIHKAGEILVGINSIQTGNFSVDYTRRRFVKIIEGSNVVYAKHQTFHYKK</sequence>
<dbReference type="AlphaFoldDB" id="A0AA90SSR4"/>
<keyword evidence="5" id="KW-1185">Reference proteome</keyword>
<evidence type="ECO:0000256" key="1">
    <source>
        <dbReference type="SAM" id="Coils"/>
    </source>
</evidence>
<reference evidence="2 4" key="3">
    <citation type="journal article" date="2024" name="Syst. Appl. Microbiol.">
        <title>Helicobacter cappadocius sp. nov., from lizards: The first psychrotrophic Helicobacter species.</title>
        <authorList>
            <person name="Aydin F."/>
            <person name="Tarhane S."/>
            <person name="Karakaya E."/>
            <person name="Abay S."/>
            <person name="Kayman T."/>
            <person name="Guran O."/>
            <person name="Bozkurt E."/>
            <person name="Uzum N."/>
            <person name="Avci A."/>
            <person name="Olgun K."/>
            <person name="Jablonski D."/>
            <person name="Guran C."/>
            <person name="Burcin Saticioglu I."/>
        </authorList>
    </citation>
    <scope>NUCLEOTIDE SEQUENCE [LARGE SCALE GENOMIC DNA]</scope>
    <source>
        <strain evidence="2">Faydin-H75</strain>
        <strain evidence="4">faydin-H76</strain>
    </source>
</reference>
<dbReference type="Proteomes" id="UP001240777">
    <property type="component" value="Unassembled WGS sequence"/>
</dbReference>
<dbReference type="Gene3D" id="2.30.310.10">
    <property type="entry name" value="ibrinogen binding protein from staphylococcus aureus domain"/>
    <property type="match status" value="1"/>
</dbReference>
<proteinExistence type="predicted"/>
<dbReference type="Proteomes" id="UP001177258">
    <property type="component" value="Unassembled WGS sequence"/>
</dbReference>
<comment type="caution">
    <text evidence="3">The sequence shown here is derived from an EMBL/GenBank/DDBJ whole genome shotgun (WGS) entry which is preliminary data.</text>
</comment>
<evidence type="ECO:0000313" key="5">
    <source>
        <dbReference type="Proteomes" id="UP001240777"/>
    </source>
</evidence>
<evidence type="ECO:0000313" key="2">
    <source>
        <dbReference type="EMBL" id="MDO7253346.1"/>
    </source>
</evidence>